<feature type="transmembrane region" description="Helical" evidence="1">
    <location>
        <begin position="81"/>
        <end position="100"/>
    </location>
</feature>
<feature type="transmembrane region" description="Helical" evidence="1">
    <location>
        <begin position="121"/>
        <end position="147"/>
    </location>
</feature>
<reference evidence="2 3" key="1">
    <citation type="journal article" date="2016" name="Nat. Commun.">
        <title>Thousands of microbial genomes shed light on interconnected biogeochemical processes in an aquifer system.</title>
        <authorList>
            <person name="Anantharaman K."/>
            <person name="Brown C.T."/>
            <person name="Hug L.A."/>
            <person name="Sharon I."/>
            <person name="Castelle C.J."/>
            <person name="Probst A.J."/>
            <person name="Thomas B.C."/>
            <person name="Singh A."/>
            <person name="Wilkins M.J."/>
            <person name="Karaoz U."/>
            <person name="Brodie E.L."/>
            <person name="Williams K.H."/>
            <person name="Hubbard S.S."/>
            <person name="Banfield J.F."/>
        </authorList>
    </citation>
    <scope>NUCLEOTIDE SEQUENCE [LARGE SCALE GENOMIC DNA]</scope>
</reference>
<organism evidence="2 3">
    <name type="scientific">Candidatus Blackburnbacteria bacterium RIFCSPHIGHO2_01_FULL_43_15b</name>
    <dbReference type="NCBI Taxonomy" id="1797513"/>
    <lineage>
        <taxon>Bacteria</taxon>
        <taxon>Candidatus Blackburniibacteriota</taxon>
    </lineage>
</organism>
<dbReference type="PANTHER" id="PTHR31272:SF9">
    <property type="entry name" value="BLL1027 PROTEIN"/>
    <property type="match status" value="1"/>
</dbReference>
<accession>A0A1G1UYM3</accession>
<dbReference type="Proteomes" id="UP000177967">
    <property type="component" value="Unassembled WGS sequence"/>
</dbReference>
<keyword evidence="1" id="KW-0472">Membrane</keyword>
<keyword evidence="1" id="KW-1133">Transmembrane helix</keyword>
<name>A0A1G1UYM3_9BACT</name>
<gene>
    <name evidence="2" type="ORF">A2782_00490</name>
</gene>
<sequence>MEGFLLSTSIIAAFVAGMVALFAPCCITFLFPAYLGSVFKEREKVLAMTLVFGLGIFVVLMPAVLGVAFASKMLLRYHDVVYLLGAFVMIGAGIISLLGLKLPMPSWAYRQEKTRTDVVGVFTLGIFSGLTSACCAPVLIGVLAFAFLSPNFLGALLLGAVYVLGMVTPLLLMSLFFSYKMPGIQIWRKPLTVFSLSGREYPLLLGNLIAGAIFLGAGFITFVLTMTGKLSMTQADQFSKLIQNAGAFVNDQIGPNPLVNFGFLFALTAGLIFFLMKVKGGEKAR</sequence>
<feature type="transmembrane region" description="Helical" evidence="1">
    <location>
        <begin position="153"/>
        <end position="179"/>
    </location>
</feature>
<evidence type="ECO:0000313" key="3">
    <source>
        <dbReference type="Proteomes" id="UP000177967"/>
    </source>
</evidence>
<dbReference type="InterPro" id="IPR051790">
    <property type="entry name" value="Cytochrome_c-biogenesis_DsbD"/>
</dbReference>
<feature type="transmembrane region" description="Helical" evidence="1">
    <location>
        <begin position="258"/>
        <end position="276"/>
    </location>
</feature>
<feature type="transmembrane region" description="Helical" evidence="1">
    <location>
        <begin position="200"/>
        <end position="224"/>
    </location>
</feature>
<protein>
    <submittedName>
        <fullName evidence="2">Uncharacterized protein</fullName>
    </submittedName>
</protein>
<feature type="transmembrane region" description="Helical" evidence="1">
    <location>
        <begin position="6"/>
        <end position="33"/>
    </location>
</feature>
<feature type="transmembrane region" description="Helical" evidence="1">
    <location>
        <begin position="45"/>
        <end position="69"/>
    </location>
</feature>
<dbReference type="PANTHER" id="PTHR31272">
    <property type="entry name" value="CYTOCHROME C-TYPE BIOGENESIS PROTEIN HI_1454-RELATED"/>
    <property type="match status" value="1"/>
</dbReference>
<dbReference type="STRING" id="1797513.A2782_00490"/>
<comment type="caution">
    <text evidence="2">The sequence shown here is derived from an EMBL/GenBank/DDBJ whole genome shotgun (WGS) entry which is preliminary data.</text>
</comment>
<evidence type="ECO:0000256" key="1">
    <source>
        <dbReference type="SAM" id="Phobius"/>
    </source>
</evidence>
<keyword evidence="1" id="KW-0812">Transmembrane</keyword>
<dbReference type="EMBL" id="MHBW01000030">
    <property type="protein sequence ID" value="OGY08242.1"/>
    <property type="molecule type" value="Genomic_DNA"/>
</dbReference>
<evidence type="ECO:0000313" key="2">
    <source>
        <dbReference type="EMBL" id="OGY08242.1"/>
    </source>
</evidence>
<dbReference type="AlphaFoldDB" id="A0A1G1UYM3"/>
<proteinExistence type="predicted"/>